<dbReference type="InterPro" id="IPR010610">
    <property type="entry name" value="EryCIII-like_C"/>
</dbReference>
<dbReference type="Pfam" id="PF06722">
    <property type="entry name" value="EryCIII-like_C"/>
    <property type="match status" value="1"/>
</dbReference>
<protein>
    <submittedName>
        <fullName evidence="2">Nucleotide disphospho-sugar-binding domain-containing protein</fullName>
    </submittedName>
</protein>
<dbReference type="PANTHER" id="PTHR48050:SF13">
    <property type="entry name" value="STEROL 3-BETA-GLUCOSYLTRANSFERASE UGT80A2"/>
    <property type="match status" value="1"/>
</dbReference>
<accession>A0ABU9CKN9</accession>
<feature type="domain" description="Erythromycin biosynthesis protein CIII-like C-terminal" evidence="1">
    <location>
        <begin position="298"/>
        <end position="404"/>
    </location>
</feature>
<organism evidence="2 3">
    <name type="scientific">Pseudaquabacterium inlustre</name>
    <dbReference type="NCBI Taxonomy" id="2984192"/>
    <lineage>
        <taxon>Bacteria</taxon>
        <taxon>Pseudomonadati</taxon>
        <taxon>Pseudomonadota</taxon>
        <taxon>Betaproteobacteria</taxon>
        <taxon>Burkholderiales</taxon>
        <taxon>Sphaerotilaceae</taxon>
        <taxon>Pseudaquabacterium</taxon>
    </lineage>
</organism>
<dbReference type="RefSeq" id="WP_341410828.1">
    <property type="nucleotide sequence ID" value="NZ_JBBUTH010000007.1"/>
</dbReference>
<dbReference type="InterPro" id="IPR002213">
    <property type="entry name" value="UDP_glucos_trans"/>
</dbReference>
<gene>
    <name evidence="2" type="ORF">AACH10_12875</name>
</gene>
<evidence type="ECO:0000313" key="2">
    <source>
        <dbReference type="EMBL" id="MEK8051137.1"/>
    </source>
</evidence>
<dbReference type="CDD" id="cd03784">
    <property type="entry name" value="GT1_Gtf-like"/>
    <property type="match status" value="1"/>
</dbReference>
<dbReference type="Gene3D" id="3.40.50.2000">
    <property type="entry name" value="Glycogen Phosphorylase B"/>
    <property type="match status" value="2"/>
</dbReference>
<sequence length="441" mass="48119">MKVLVAIWGSTGDILPSLAIGRELKRRGHAVAFAANPYFQGLAERAGLEVLAVGERAHHEAMMADNDLFDAQRLSPIELLEKHYFPRMADFHRVAAQAFAAGARVLVGGELGSIAAAQVAGVPWFKVAASPGGNTGIDSRSDPLHPERPMPRPLRWLAGSGRGVWLYWRLHHARHGLWRWPRLQGEAAFMTDEARAFRVALGLRPEFDCAPREALCMWPAHFAPAQRDWPPRMRVCGFPLYPRPQPPLPRAERRLVVITTGTLAAAQDAFYDKAVAAFMRLGRPDLQALLVSPNQCHIPASLPEGVRHVAHAPFDELIGRAALVVHHGGIGTAAYALAAGVPQLMMPMRGDQFDNANRVQRLGTGRMMSAARDSVDDIARTMARLIDSESVAARCAHWRERTDAETGVRQAADRVETVVAPRRAGPRAGGALAAAVSGSWR</sequence>
<proteinExistence type="predicted"/>
<reference evidence="2 3" key="1">
    <citation type="submission" date="2024-04" db="EMBL/GenBank/DDBJ databases">
        <title>Novel species of the genus Ideonella isolated from streams.</title>
        <authorList>
            <person name="Lu H."/>
        </authorList>
    </citation>
    <scope>NUCLEOTIDE SEQUENCE [LARGE SCALE GENOMIC DNA]</scope>
    <source>
        <strain evidence="2 3">DXS22W</strain>
    </source>
</reference>
<dbReference type="SUPFAM" id="SSF53756">
    <property type="entry name" value="UDP-Glycosyltransferase/glycogen phosphorylase"/>
    <property type="match status" value="1"/>
</dbReference>
<dbReference type="EMBL" id="JBBUTH010000007">
    <property type="protein sequence ID" value="MEK8051137.1"/>
    <property type="molecule type" value="Genomic_DNA"/>
</dbReference>
<evidence type="ECO:0000259" key="1">
    <source>
        <dbReference type="Pfam" id="PF06722"/>
    </source>
</evidence>
<dbReference type="Proteomes" id="UP001365405">
    <property type="component" value="Unassembled WGS sequence"/>
</dbReference>
<evidence type="ECO:0000313" key="3">
    <source>
        <dbReference type="Proteomes" id="UP001365405"/>
    </source>
</evidence>
<keyword evidence="3" id="KW-1185">Reference proteome</keyword>
<name>A0ABU9CKN9_9BURK</name>
<dbReference type="PANTHER" id="PTHR48050">
    <property type="entry name" value="STEROL 3-BETA-GLUCOSYLTRANSFERASE"/>
    <property type="match status" value="1"/>
</dbReference>
<comment type="caution">
    <text evidence="2">The sequence shown here is derived from an EMBL/GenBank/DDBJ whole genome shotgun (WGS) entry which is preliminary data.</text>
</comment>
<dbReference type="InterPro" id="IPR050426">
    <property type="entry name" value="Glycosyltransferase_28"/>
</dbReference>